<dbReference type="EMBL" id="JMIH01000039">
    <property type="protein sequence ID" value="KEO71736.1"/>
    <property type="molecule type" value="Genomic_DNA"/>
</dbReference>
<proteinExistence type="predicted"/>
<evidence type="ECO:0000313" key="5">
    <source>
        <dbReference type="EMBL" id="KEO71736.1"/>
    </source>
</evidence>
<dbReference type="InterPro" id="IPR012338">
    <property type="entry name" value="Beta-lactam/transpept-like"/>
</dbReference>
<dbReference type="GO" id="GO:0016020">
    <property type="term" value="C:membrane"/>
    <property type="evidence" value="ECO:0007669"/>
    <property type="project" value="UniProtKB-SubCell"/>
</dbReference>
<dbReference type="InterPro" id="IPR001466">
    <property type="entry name" value="Beta-lactam-related"/>
</dbReference>
<comment type="subcellular location">
    <subcellularLocation>
        <location evidence="1">Membrane</location>
    </subcellularLocation>
</comment>
<organism evidence="5 6">
    <name type="scientific">Anditalea andensis</name>
    <dbReference type="NCBI Taxonomy" id="1048983"/>
    <lineage>
        <taxon>Bacteria</taxon>
        <taxon>Pseudomonadati</taxon>
        <taxon>Bacteroidota</taxon>
        <taxon>Cytophagia</taxon>
        <taxon>Cytophagales</taxon>
        <taxon>Cytophagaceae</taxon>
        <taxon>Anditalea</taxon>
    </lineage>
</organism>
<dbReference type="Gene3D" id="3.40.710.10">
    <property type="entry name" value="DD-peptidase/beta-lactamase superfamily"/>
    <property type="match status" value="1"/>
</dbReference>
<dbReference type="OrthoDB" id="9793489at2"/>
<keyword evidence="2" id="KW-0472">Membrane</keyword>
<name>A0A074KP72_9BACT</name>
<evidence type="ECO:0000256" key="3">
    <source>
        <dbReference type="SAM" id="SignalP"/>
    </source>
</evidence>
<keyword evidence="3" id="KW-0732">Signal</keyword>
<dbReference type="SUPFAM" id="SSF56601">
    <property type="entry name" value="beta-lactamase/transpeptidase-like"/>
    <property type="match status" value="1"/>
</dbReference>
<dbReference type="eggNOG" id="COG1680">
    <property type="taxonomic scope" value="Bacteria"/>
</dbReference>
<evidence type="ECO:0000256" key="2">
    <source>
        <dbReference type="ARBA" id="ARBA00023136"/>
    </source>
</evidence>
<reference evidence="5 6" key="1">
    <citation type="submission" date="2014-04" db="EMBL/GenBank/DDBJ databases">
        <title>Characterization and application of a salt tolerant electro-active bacterium.</title>
        <authorList>
            <person name="Yang L."/>
            <person name="Wei S."/>
            <person name="Tay Q.X.M."/>
        </authorList>
    </citation>
    <scope>NUCLEOTIDE SEQUENCE [LARGE SCALE GENOMIC DNA]</scope>
    <source>
        <strain evidence="5 6">LY1</strain>
    </source>
</reference>
<dbReference type="STRING" id="1048983.EL17_21355"/>
<evidence type="ECO:0000313" key="6">
    <source>
        <dbReference type="Proteomes" id="UP000027821"/>
    </source>
</evidence>
<comment type="caution">
    <text evidence="5">The sequence shown here is derived from an EMBL/GenBank/DDBJ whole genome shotgun (WGS) entry which is preliminary data.</text>
</comment>
<feature type="chain" id="PRO_5001696977" description="Beta-lactamase-related domain-containing protein" evidence="3">
    <location>
        <begin position="20"/>
        <end position="447"/>
    </location>
</feature>
<dbReference type="RefSeq" id="WP_035079346.1">
    <property type="nucleotide sequence ID" value="NZ_JMIH01000039.1"/>
</dbReference>
<gene>
    <name evidence="5" type="ORF">EL17_21355</name>
</gene>
<dbReference type="PANTHER" id="PTHR46825">
    <property type="entry name" value="D-ALANYL-D-ALANINE-CARBOXYPEPTIDASE/ENDOPEPTIDASE AMPH"/>
    <property type="match status" value="1"/>
</dbReference>
<accession>A0A074KP72</accession>
<dbReference type="InterPro" id="IPR050491">
    <property type="entry name" value="AmpC-like"/>
</dbReference>
<feature type="signal peptide" evidence="3">
    <location>
        <begin position="1"/>
        <end position="19"/>
    </location>
</feature>
<evidence type="ECO:0000259" key="4">
    <source>
        <dbReference type="Pfam" id="PF00144"/>
    </source>
</evidence>
<dbReference type="AlphaFoldDB" id="A0A074KP72"/>
<dbReference type="Proteomes" id="UP000027821">
    <property type="component" value="Unassembled WGS sequence"/>
</dbReference>
<evidence type="ECO:0000256" key="1">
    <source>
        <dbReference type="ARBA" id="ARBA00004370"/>
    </source>
</evidence>
<sequence length="447" mass="49671">MKKLLGIALASLFCIPLLAQGPEQVNLLLDRWEEDQTFMGEILIMKNDETVLHRHIGFRNVDKEMPHDNGSTFTIGGISQAFTAVLVLKAVEEDKLTLDTTIDTLLPQLPNSNLITIRHLLEHRSGLADYTDYLPAYQNSAIGTTLEKLIIPLEVSEHEFLPGQKQQLRNTNYLVLSYILEKTYDKDYQTLLEDKITSPNSLNNTFLTTVNASKLRSKSSGHLLIGKELRPQPATHPLFTAGASGINSNATDLANFFLLMWNEKLLNKQSLSLMQADRSNDNSGMGLSEMNVLGKKTLGYDGNINGFESSLLYFLNDKVTLVILMNRTDASYQDKLNEIGEAYFGASPLPAPMSTPIEAEKPKPTASNAVITGTYAFNPKLKITVFKEGSDLKARTASQPATTLVKEGPLIYKIKGTEGKIRFVTENDEVTHLIFEQTGFQQKAIKE</sequence>
<dbReference type="Pfam" id="PF00144">
    <property type="entry name" value="Beta-lactamase"/>
    <property type="match status" value="1"/>
</dbReference>
<feature type="domain" description="Beta-lactamase-related" evidence="4">
    <location>
        <begin position="42"/>
        <end position="330"/>
    </location>
</feature>
<protein>
    <recommendedName>
        <fullName evidence="4">Beta-lactamase-related domain-containing protein</fullName>
    </recommendedName>
</protein>
<dbReference type="PANTHER" id="PTHR46825:SF11">
    <property type="entry name" value="PENICILLIN-BINDING PROTEIN 4"/>
    <property type="match status" value="1"/>
</dbReference>
<keyword evidence="6" id="KW-1185">Reference proteome</keyword>